<protein>
    <recommendedName>
        <fullName evidence="1">Fido domain-containing protein</fullName>
    </recommendedName>
</protein>
<evidence type="ECO:0000313" key="2">
    <source>
        <dbReference type="EMBL" id="OGE24850.1"/>
    </source>
</evidence>
<evidence type="ECO:0000259" key="1">
    <source>
        <dbReference type="PROSITE" id="PS51459"/>
    </source>
</evidence>
<dbReference type="AlphaFoldDB" id="A0A1F5J8K0"/>
<gene>
    <name evidence="2" type="ORF">A3C26_00245</name>
</gene>
<dbReference type="SUPFAM" id="SSF140931">
    <property type="entry name" value="Fic-like"/>
    <property type="match status" value="1"/>
</dbReference>
<dbReference type="InterPro" id="IPR006440">
    <property type="entry name" value="Doc"/>
</dbReference>
<organism evidence="2 3">
    <name type="scientific">Candidatus Daviesbacteria bacterium RIFCSPHIGHO2_02_FULL_39_12</name>
    <dbReference type="NCBI Taxonomy" id="1797770"/>
    <lineage>
        <taxon>Bacteria</taxon>
        <taxon>Candidatus Daviesiibacteriota</taxon>
    </lineage>
</organism>
<dbReference type="NCBIfam" id="TIGR01550">
    <property type="entry name" value="DOC_P1"/>
    <property type="match status" value="1"/>
</dbReference>
<dbReference type="InterPro" id="IPR003812">
    <property type="entry name" value="Fido"/>
</dbReference>
<dbReference type="Proteomes" id="UP000177042">
    <property type="component" value="Unassembled WGS sequence"/>
</dbReference>
<comment type="caution">
    <text evidence="2">The sequence shown here is derived from an EMBL/GenBank/DDBJ whole genome shotgun (WGS) entry which is preliminary data.</text>
</comment>
<dbReference type="InterPro" id="IPR036597">
    <property type="entry name" value="Fido-like_dom_sf"/>
</dbReference>
<name>A0A1F5J8K0_9BACT</name>
<dbReference type="GO" id="GO:0016301">
    <property type="term" value="F:kinase activity"/>
    <property type="evidence" value="ECO:0007669"/>
    <property type="project" value="InterPro"/>
</dbReference>
<feature type="domain" description="Fido" evidence="1">
    <location>
        <begin position="1"/>
        <end position="90"/>
    </location>
</feature>
<dbReference type="PANTHER" id="PTHR39426">
    <property type="entry name" value="HOMOLOGY TO DEATH-ON-CURING PROTEIN OF PHAGE P1"/>
    <property type="match status" value="1"/>
</dbReference>
<dbReference type="Gene3D" id="1.20.120.1870">
    <property type="entry name" value="Fic/DOC protein, Fido domain"/>
    <property type="match status" value="1"/>
</dbReference>
<dbReference type="EMBL" id="MFCX01000038">
    <property type="protein sequence ID" value="OGE24850.1"/>
    <property type="molecule type" value="Genomic_DNA"/>
</dbReference>
<evidence type="ECO:0000313" key="3">
    <source>
        <dbReference type="Proteomes" id="UP000177042"/>
    </source>
</evidence>
<proteinExistence type="predicted"/>
<dbReference type="Pfam" id="PF02661">
    <property type="entry name" value="Fic"/>
    <property type="match status" value="1"/>
</dbReference>
<sequence>MRLCQRFSSAIIHIGLYEGSAALAAALLQSLLKNHPFVDGNKRTALTSAGIFLRKNGYKLANNHQQEVEFAIKVDNGNLTVEQIFKWLKEHSVKK</sequence>
<accession>A0A1F5J8K0</accession>
<dbReference type="PANTHER" id="PTHR39426:SF1">
    <property type="entry name" value="HOMOLOGY TO DEATH-ON-CURING PROTEIN OF PHAGE P1"/>
    <property type="match status" value="1"/>
</dbReference>
<dbReference type="PROSITE" id="PS51459">
    <property type="entry name" value="FIDO"/>
    <property type="match status" value="1"/>
</dbReference>
<dbReference type="InterPro" id="IPR053737">
    <property type="entry name" value="Type_II_TA_Toxin"/>
</dbReference>
<reference evidence="2 3" key="1">
    <citation type="journal article" date="2016" name="Nat. Commun.">
        <title>Thousands of microbial genomes shed light on interconnected biogeochemical processes in an aquifer system.</title>
        <authorList>
            <person name="Anantharaman K."/>
            <person name="Brown C.T."/>
            <person name="Hug L.A."/>
            <person name="Sharon I."/>
            <person name="Castelle C.J."/>
            <person name="Probst A.J."/>
            <person name="Thomas B.C."/>
            <person name="Singh A."/>
            <person name="Wilkins M.J."/>
            <person name="Karaoz U."/>
            <person name="Brodie E.L."/>
            <person name="Williams K.H."/>
            <person name="Hubbard S.S."/>
            <person name="Banfield J.F."/>
        </authorList>
    </citation>
    <scope>NUCLEOTIDE SEQUENCE [LARGE SCALE GENOMIC DNA]</scope>
</reference>